<feature type="binding site" evidence="6">
    <location>
        <position position="137"/>
    </location>
    <ligand>
        <name>Fe cation</name>
        <dbReference type="ChEBI" id="CHEBI:24875"/>
    </ligand>
</feature>
<dbReference type="GO" id="GO:0042586">
    <property type="term" value="F:peptide deformylase activity"/>
    <property type="evidence" value="ECO:0007669"/>
    <property type="project" value="UniProtKB-UniRule"/>
</dbReference>
<dbReference type="PATRIC" id="fig|1623450.3.peg.570"/>
<dbReference type="OrthoDB" id="9804313at2"/>
<keyword evidence="8" id="KW-1185">Reference proteome</keyword>
<dbReference type="InterPro" id="IPR023635">
    <property type="entry name" value="Peptide_deformylase"/>
</dbReference>
<dbReference type="PIRSF" id="PIRSF004749">
    <property type="entry name" value="Pep_def"/>
    <property type="match status" value="1"/>
</dbReference>
<sequence>MALLKILKYPDPRLHKIAEIVEVFDESTEKLVQDMAETMYESKGIGLAATQVDVHQRIIVIDISDDKKDLLVLINPKLIKFDGQQEYDEGCLSVPGFFETVKRYENITISYQDLKGNIQKLEADGLLSVCIQHEMDHLVGKVFVEYLSQLKQQRIKKKISKLRRAG</sequence>
<feature type="binding site" evidence="6">
    <location>
        <position position="91"/>
    </location>
    <ligand>
        <name>Fe cation</name>
        <dbReference type="ChEBI" id="CHEBI:24875"/>
    </ligand>
</feature>
<keyword evidence="4 6" id="KW-0648">Protein biosynthesis</keyword>
<dbReference type="CDD" id="cd00487">
    <property type="entry name" value="Pep_deformylase"/>
    <property type="match status" value="1"/>
</dbReference>
<dbReference type="NCBIfam" id="NF001159">
    <property type="entry name" value="PRK00150.1-3"/>
    <property type="match status" value="1"/>
</dbReference>
<comment type="cofactor">
    <cofactor evidence="6">
        <name>Fe(2+)</name>
        <dbReference type="ChEBI" id="CHEBI:29033"/>
    </cofactor>
    <text evidence="6">Binds 1 Fe(2+) ion.</text>
</comment>
<comment type="catalytic activity">
    <reaction evidence="6">
        <text>N-terminal N-formyl-L-methionyl-[peptide] + H2O = N-terminal L-methionyl-[peptide] + formate</text>
        <dbReference type="Rhea" id="RHEA:24420"/>
        <dbReference type="Rhea" id="RHEA-COMP:10639"/>
        <dbReference type="Rhea" id="RHEA-COMP:10640"/>
        <dbReference type="ChEBI" id="CHEBI:15377"/>
        <dbReference type="ChEBI" id="CHEBI:15740"/>
        <dbReference type="ChEBI" id="CHEBI:49298"/>
        <dbReference type="ChEBI" id="CHEBI:64731"/>
        <dbReference type="EC" id="3.5.1.88"/>
    </reaction>
</comment>
<dbReference type="GO" id="GO:0006412">
    <property type="term" value="P:translation"/>
    <property type="evidence" value="ECO:0007669"/>
    <property type="project" value="UniProtKB-UniRule"/>
</dbReference>
<feature type="active site" evidence="6">
    <location>
        <position position="134"/>
    </location>
</feature>
<evidence type="ECO:0000256" key="3">
    <source>
        <dbReference type="ARBA" id="ARBA00022801"/>
    </source>
</evidence>
<organism evidence="7 8">
    <name type="scientific">Methylophilales bacterium MBRS-H7</name>
    <dbReference type="NCBI Taxonomy" id="1623450"/>
    <lineage>
        <taxon>Bacteria</taxon>
        <taxon>Pseudomonadati</taxon>
        <taxon>Pseudomonadota</taxon>
        <taxon>Betaproteobacteria</taxon>
        <taxon>Nitrosomonadales</taxon>
        <taxon>OM43 clade</taxon>
    </lineage>
</organism>
<evidence type="ECO:0000256" key="2">
    <source>
        <dbReference type="ARBA" id="ARBA00022723"/>
    </source>
</evidence>
<dbReference type="PRINTS" id="PR01576">
    <property type="entry name" value="PDEFORMYLASE"/>
</dbReference>
<name>A0A0H4JB18_9PROT</name>
<dbReference type="InterPro" id="IPR036821">
    <property type="entry name" value="Peptide_deformylase_sf"/>
</dbReference>
<accession>A0A0H4JB18</accession>
<gene>
    <name evidence="6" type="primary">def</name>
    <name evidence="7" type="ORF">VI33_02875</name>
</gene>
<evidence type="ECO:0000313" key="7">
    <source>
        <dbReference type="EMBL" id="AKO65697.1"/>
    </source>
</evidence>
<comment type="similarity">
    <text evidence="1 6">Belongs to the polypeptide deformylase family.</text>
</comment>
<evidence type="ECO:0000313" key="8">
    <source>
        <dbReference type="Proteomes" id="UP000066549"/>
    </source>
</evidence>
<protein>
    <recommendedName>
        <fullName evidence="6">Peptide deformylase</fullName>
        <shortName evidence="6">PDF</shortName>
        <ecNumber evidence="6">3.5.1.88</ecNumber>
    </recommendedName>
    <alternativeName>
        <fullName evidence="6">Polypeptide deformylase</fullName>
    </alternativeName>
</protein>
<dbReference type="EMBL" id="CP011002">
    <property type="protein sequence ID" value="AKO65697.1"/>
    <property type="molecule type" value="Genomic_DNA"/>
</dbReference>
<evidence type="ECO:0000256" key="4">
    <source>
        <dbReference type="ARBA" id="ARBA00022917"/>
    </source>
</evidence>
<evidence type="ECO:0000256" key="6">
    <source>
        <dbReference type="HAMAP-Rule" id="MF_00163"/>
    </source>
</evidence>
<evidence type="ECO:0000256" key="5">
    <source>
        <dbReference type="ARBA" id="ARBA00023004"/>
    </source>
</evidence>
<dbReference type="HAMAP" id="MF_00163">
    <property type="entry name" value="Pep_deformylase"/>
    <property type="match status" value="1"/>
</dbReference>
<reference evidence="7 8" key="1">
    <citation type="submission" date="2015-03" db="EMBL/GenBank/DDBJ databases">
        <title>Comparative analysis of the OM43 clade including a novel species from Red Sea uncovers genomic and metabolic diversity among marine methylotrophs.</title>
        <authorList>
            <person name="Jimenez-Infante F."/>
            <person name="Ngugi D.K."/>
            <person name="Vinu M."/>
            <person name="Alam I."/>
            <person name="Kamau A."/>
            <person name="Blom J."/>
            <person name="Bajic V.B."/>
            <person name="Stingl U."/>
        </authorList>
    </citation>
    <scope>NUCLEOTIDE SEQUENCE [LARGE SCALE GENOMIC DNA]</scope>
    <source>
        <strain evidence="7 8">MBRSH7</strain>
    </source>
</reference>
<feature type="binding site" evidence="6">
    <location>
        <position position="133"/>
    </location>
    <ligand>
        <name>Fe cation</name>
        <dbReference type="ChEBI" id="CHEBI:24875"/>
    </ligand>
</feature>
<dbReference type="EC" id="3.5.1.88" evidence="6"/>
<keyword evidence="3 6" id="KW-0378">Hydrolase</keyword>
<dbReference type="SUPFAM" id="SSF56420">
    <property type="entry name" value="Peptide deformylase"/>
    <property type="match status" value="1"/>
</dbReference>
<keyword evidence="2 6" id="KW-0479">Metal-binding</keyword>
<dbReference type="GO" id="GO:0046872">
    <property type="term" value="F:metal ion binding"/>
    <property type="evidence" value="ECO:0007669"/>
    <property type="project" value="UniProtKB-KW"/>
</dbReference>
<dbReference type="Gene3D" id="3.90.45.10">
    <property type="entry name" value="Peptide deformylase"/>
    <property type="match status" value="1"/>
</dbReference>
<dbReference type="AlphaFoldDB" id="A0A0H4JB18"/>
<dbReference type="NCBIfam" id="TIGR00079">
    <property type="entry name" value="pept_deformyl"/>
    <property type="match status" value="1"/>
</dbReference>
<dbReference type="Proteomes" id="UP000066549">
    <property type="component" value="Chromosome"/>
</dbReference>
<evidence type="ECO:0000256" key="1">
    <source>
        <dbReference type="ARBA" id="ARBA00010759"/>
    </source>
</evidence>
<proteinExistence type="inferred from homology"/>
<dbReference type="PANTHER" id="PTHR10458">
    <property type="entry name" value="PEPTIDE DEFORMYLASE"/>
    <property type="match status" value="1"/>
</dbReference>
<comment type="function">
    <text evidence="6">Removes the formyl group from the N-terminal Met of newly synthesized proteins. Requires at least a dipeptide for an efficient rate of reaction. N-terminal L-methionine is a prerequisite for activity but the enzyme has broad specificity at other positions.</text>
</comment>
<keyword evidence="5 6" id="KW-0408">Iron</keyword>
<dbReference type="PANTHER" id="PTHR10458:SF22">
    <property type="entry name" value="PEPTIDE DEFORMYLASE"/>
    <property type="match status" value="1"/>
</dbReference>
<dbReference type="FunFam" id="3.90.45.10:FF:000001">
    <property type="entry name" value="Peptide deformylase"/>
    <property type="match status" value="1"/>
</dbReference>
<dbReference type="Pfam" id="PF01327">
    <property type="entry name" value="Pep_deformylase"/>
    <property type="match status" value="1"/>
</dbReference>